<protein>
    <submittedName>
        <fullName evidence="2">Galactose oxidase</fullName>
    </submittedName>
</protein>
<dbReference type="Pfam" id="PF24681">
    <property type="entry name" value="Kelch_KLHDC2_KLHL20_DRC7"/>
    <property type="match status" value="1"/>
</dbReference>
<dbReference type="EMBL" id="AGSI01000003">
    <property type="protein sequence ID" value="EIE25653.1"/>
    <property type="molecule type" value="Genomic_DNA"/>
</dbReference>
<dbReference type="Gene3D" id="2.120.10.80">
    <property type="entry name" value="Kelch-type beta propeller"/>
    <property type="match status" value="1"/>
</dbReference>
<dbReference type="PROSITE" id="PS50096">
    <property type="entry name" value="IQ"/>
    <property type="match status" value="1"/>
</dbReference>
<feature type="region of interest" description="Disordered" evidence="1">
    <location>
        <begin position="1"/>
        <end position="46"/>
    </location>
</feature>
<reference evidence="2 3" key="1">
    <citation type="journal article" date="2012" name="Genome Biol.">
        <title>The genome of the polar eukaryotic microalga coccomyxa subellipsoidea reveals traits of cold adaptation.</title>
        <authorList>
            <person name="Blanc G."/>
            <person name="Agarkova I."/>
            <person name="Grimwood J."/>
            <person name="Kuo A."/>
            <person name="Brueggeman A."/>
            <person name="Dunigan D."/>
            <person name="Gurnon J."/>
            <person name="Ladunga I."/>
            <person name="Lindquist E."/>
            <person name="Lucas S."/>
            <person name="Pangilinan J."/>
            <person name="Proschold T."/>
            <person name="Salamov A."/>
            <person name="Schmutz J."/>
            <person name="Weeks D."/>
            <person name="Yamada T."/>
            <person name="Claverie J.M."/>
            <person name="Grigoriev I."/>
            <person name="Van Etten J."/>
            <person name="Lomsadze A."/>
            <person name="Borodovsky M."/>
        </authorList>
    </citation>
    <scope>NUCLEOTIDE SEQUENCE [LARGE SCALE GENOMIC DNA]</scope>
    <source>
        <strain evidence="2 3">C-169</strain>
    </source>
</reference>
<accession>I0Z4T4</accession>
<evidence type="ECO:0000256" key="1">
    <source>
        <dbReference type="SAM" id="MobiDB-lite"/>
    </source>
</evidence>
<name>I0Z4T4_COCSC</name>
<sequence>MGSGRDKRKKAKGKVPGHGDEKTARKTELNQTKAERRTARQIEGGEDDLDALLKQFELNDKKSKEIVVLSNAEPPSPRLFASFTPVPSADRTNILMFGGEYYDGKKDKMHVNNDLFLYHPDKNTWTQIMSPHGPAPRSAHQAVVHKRYLYIFGGELTSANQEKFKHYRDLWRLNVDTYAWEQLPARGGPNARSGHRMAVHKDRIVLFGGFHDNGNQTQYYNDLWVYDTEEMSWRSVGKAGSNGPSPRGGSQLAVHADRLFLYGGHTVIVDKADKSELERVHDDLWALDLKTFEWERLKKSGMAPSKRASFGMVTHRDRALLFGGVTDRAGAGDKMYSELHNELYQLDLTSERWRPVAMKLPKAPKVYLAQYLAKGGIDKNSAIYRAATRIQSRYRGYAVRKAYKTYKLGGNISELLYSPATYGIDLSHKDVPRPRARANPMMAVVGNTLWMLGGVVEVAHTDVTLDDMWSLDLTKLNGWRCIKENTEGEEAFVEEGWETDEGDKDSEQEETNGEDEDDESED</sequence>
<dbReference type="Proteomes" id="UP000007264">
    <property type="component" value="Unassembled WGS sequence"/>
</dbReference>
<dbReference type="eggNOG" id="KOG1230">
    <property type="taxonomic scope" value="Eukaryota"/>
</dbReference>
<dbReference type="RefSeq" id="XP_005650197.1">
    <property type="nucleotide sequence ID" value="XM_005650140.1"/>
</dbReference>
<dbReference type="OrthoDB" id="4447at2759"/>
<dbReference type="Pfam" id="PF00612">
    <property type="entry name" value="IQ"/>
    <property type="match status" value="1"/>
</dbReference>
<dbReference type="InterPro" id="IPR000048">
    <property type="entry name" value="IQ_motif_EF-hand-BS"/>
</dbReference>
<evidence type="ECO:0000313" key="2">
    <source>
        <dbReference type="EMBL" id="EIE25653.1"/>
    </source>
</evidence>
<comment type="caution">
    <text evidence="2">The sequence shown here is derived from an EMBL/GenBank/DDBJ whole genome shotgun (WGS) entry which is preliminary data.</text>
</comment>
<evidence type="ECO:0000313" key="3">
    <source>
        <dbReference type="Proteomes" id="UP000007264"/>
    </source>
</evidence>
<dbReference type="GeneID" id="17043647"/>
<organism evidence="2 3">
    <name type="scientific">Coccomyxa subellipsoidea (strain C-169)</name>
    <name type="common">Green microalga</name>
    <dbReference type="NCBI Taxonomy" id="574566"/>
    <lineage>
        <taxon>Eukaryota</taxon>
        <taxon>Viridiplantae</taxon>
        <taxon>Chlorophyta</taxon>
        <taxon>core chlorophytes</taxon>
        <taxon>Trebouxiophyceae</taxon>
        <taxon>Trebouxiophyceae incertae sedis</taxon>
        <taxon>Coccomyxaceae</taxon>
        <taxon>Coccomyxa</taxon>
        <taxon>Coccomyxa subellipsoidea</taxon>
    </lineage>
</organism>
<dbReference type="CDD" id="cd23767">
    <property type="entry name" value="IQCD"/>
    <property type="match status" value="1"/>
</dbReference>
<proteinExistence type="predicted"/>
<feature type="compositionally biased region" description="Basic residues" evidence="1">
    <location>
        <begin position="1"/>
        <end position="15"/>
    </location>
</feature>
<dbReference type="SUPFAM" id="SSF117281">
    <property type="entry name" value="Kelch motif"/>
    <property type="match status" value="1"/>
</dbReference>
<gene>
    <name evidence="2" type="ORF">COCSUDRAFT_12631</name>
</gene>
<keyword evidence="3" id="KW-1185">Reference proteome</keyword>
<dbReference type="InterPro" id="IPR052588">
    <property type="entry name" value="Kelch_domain_protein"/>
</dbReference>
<dbReference type="AlphaFoldDB" id="I0Z4T4"/>
<dbReference type="PANTHER" id="PTHR46063">
    <property type="entry name" value="KELCH DOMAIN-CONTAINING PROTEIN"/>
    <property type="match status" value="1"/>
</dbReference>
<feature type="compositionally biased region" description="Basic and acidic residues" evidence="1">
    <location>
        <begin position="17"/>
        <end position="40"/>
    </location>
</feature>
<dbReference type="KEGG" id="csl:COCSUDRAFT_12631"/>
<dbReference type="InterPro" id="IPR015915">
    <property type="entry name" value="Kelch-typ_b-propeller"/>
</dbReference>
<dbReference type="PANTHER" id="PTHR46063:SF1">
    <property type="entry name" value="KELCH DOMAIN-CONTAINING PROTEIN 4"/>
    <property type="match status" value="1"/>
</dbReference>
<feature type="region of interest" description="Disordered" evidence="1">
    <location>
        <begin position="487"/>
        <end position="522"/>
    </location>
</feature>